<dbReference type="Gene3D" id="3.30.450.40">
    <property type="match status" value="1"/>
</dbReference>
<dbReference type="InterPro" id="IPR005471">
    <property type="entry name" value="Tscrpt_reg_IclR_N"/>
</dbReference>
<feature type="domain" description="HTH iclR-type" evidence="4">
    <location>
        <begin position="6"/>
        <end position="68"/>
    </location>
</feature>
<evidence type="ECO:0000313" key="6">
    <source>
        <dbReference type="EMBL" id="SDP79233.1"/>
    </source>
</evidence>
<dbReference type="Gene3D" id="1.10.10.10">
    <property type="entry name" value="Winged helix-like DNA-binding domain superfamily/Winged helix DNA-binding domain"/>
    <property type="match status" value="1"/>
</dbReference>
<dbReference type="Pfam" id="PF09339">
    <property type="entry name" value="HTH_IclR"/>
    <property type="match status" value="1"/>
</dbReference>
<dbReference type="InterPro" id="IPR029016">
    <property type="entry name" value="GAF-like_dom_sf"/>
</dbReference>
<dbReference type="STRING" id="91360.SAMN05660330_04130"/>
<keyword evidence="2" id="KW-0238">DNA-binding</keyword>
<dbReference type="SMART" id="SM00346">
    <property type="entry name" value="HTH_ICLR"/>
    <property type="match status" value="1"/>
</dbReference>
<accession>A0A1H0VLJ0</accession>
<dbReference type="OrthoDB" id="5416964at2"/>
<evidence type="ECO:0000259" key="4">
    <source>
        <dbReference type="PROSITE" id="PS51077"/>
    </source>
</evidence>
<name>A0A1H0VLJ0_9BACT</name>
<gene>
    <name evidence="6" type="ORF">SAMN05660330_04130</name>
</gene>
<dbReference type="Proteomes" id="UP000199073">
    <property type="component" value="Unassembled WGS sequence"/>
</dbReference>
<evidence type="ECO:0000313" key="7">
    <source>
        <dbReference type="Proteomes" id="UP000199073"/>
    </source>
</evidence>
<dbReference type="SUPFAM" id="SSF55781">
    <property type="entry name" value="GAF domain-like"/>
    <property type="match status" value="1"/>
</dbReference>
<dbReference type="PANTHER" id="PTHR30136:SF35">
    <property type="entry name" value="HTH-TYPE TRANSCRIPTIONAL REGULATOR RV1719"/>
    <property type="match status" value="1"/>
</dbReference>
<dbReference type="PROSITE" id="PS51078">
    <property type="entry name" value="ICLR_ED"/>
    <property type="match status" value="1"/>
</dbReference>
<dbReference type="InterPro" id="IPR014757">
    <property type="entry name" value="Tscrpt_reg_IclR_C"/>
</dbReference>
<dbReference type="InterPro" id="IPR036388">
    <property type="entry name" value="WH-like_DNA-bd_sf"/>
</dbReference>
<sequence>MPKKTFTSLEKAIDILNLFDIDNREFSAKEISESLEIPLSSTYKYIDFLVKKQLLRNKPKSKMYGLGFMITRLGYVLEKDIDILDISRPHLEKLCKETGETAILTMIIGDEVISLDRVEPQRLVKFSLEPGRRLPLHIGATSKILLAFQDDQFIENYLSTNPLTKLTEKSISDPELLKADLETIRGQGYAVSNSEVDAGALAVSVPIFDQRGAVIAGLTVAGPRERINQTQTMHLCSMLKKRAEKIAYDLGFLNRE</sequence>
<evidence type="ECO:0000256" key="1">
    <source>
        <dbReference type="ARBA" id="ARBA00023015"/>
    </source>
</evidence>
<dbReference type="SUPFAM" id="SSF46785">
    <property type="entry name" value="Winged helix' DNA-binding domain"/>
    <property type="match status" value="1"/>
</dbReference>
<dbReference type="InterPro" id="IPR050707">
    <property type="entry name" value="HTH_MetabolicPath_Reg"/>
</dbReference>
<dbReference type="EMBL" id="FNJI01000054">
    <property type="protein sequence ID" value="SDP79233.1"/>
    <property type="molecule type" value="Genomic_DNA"/>
</dbReference>
<dbReference type="Pfam" id="PF01614">
    <property type="entry name" value="IclR_C"/>
    <property type="match status" value="1"/>
</dbReference>
<proteinExistence type="predicted"/>
<organism evidence="6 7">
    <name type="scientific">Desulforhopalus singaporensis</name>
    <dbReference type="NCBI Taxonomy" id="91360"/>
    <lineage>
        <taxon>Bacteria</taxon>
        <taxon>Pseudomonadati</taxon>
        <taxon>Thermodesulfobacteriota</taxon>
        <taxon>Desulfobulbia</taxon>
        <taxon>Desulfobulbales</taxon>
        <taxon>Desulfocapsaceae</taxon>
        <taxon>Desulforhopalus</taxon>
    </lineage>
</organism>
<dbReference type="InterPro" id="IPR036390">
    <property type="entry name" value="WH_DNA-bd_sf"/>
</dbReference>
<dbReference type="PANTHER" id="PTHR30136">
    <property type="entry name" value="HELIX-TURN-HELIX TRANSCRIPTIONAL REGULATOR, ICLR FAMILY"/>
    <property type="match status" value="1"/>
</dbReference>
<reference evidence="6 7" key="1">
    <citation type="submission" date="2016-10" db="EMBL/GenBank/DDBJ databases">
        <authorList>
            <person name="de Groot N.N."/>
        </authorList>
    </citation>
    <scope>NUCLEOTIDE SEQUENCE [LARGE SCALE GENOMIC DNA]</scope>
    <source>
        <strain evidence="6 7">DSM 12130</strain>
    </source>
</reference>
<dbReference type="GO" id="GO:0003700">
    <property type="term" value="F:DNA-binding transcription factor activity"/>
    <property type="evidence" value="ECO:0007669"/>
    <property type="project" value="TreeGrafter"/>
</dbReference>
<dbReference type="GO" id="GO:0045892">
    <property type="term" value="P:negative regulation of DNA-templated transcription"/>
    <property type="evidence" value="ECO:0007669"/>
    <property type="project" value="TreeGrafter"/>
</dbReference>
<keyword evidence="3" id="KW-0804">Transcription</keyword>
<evidence type="ECO:0000256" key="3">
    <source>
        <dbReference type="ARBA" id="ARBA00023163"/>
    </source>
</evidence>
<keyword evidence="1" id="KW-0805">Transcription regulation</keyword>
<dbReference type="RefSeq" id="WP_092225997.1">
    <property type="nucleotide sequence ID" value="NZ_FNJI01000054.1"/>
</dbReference>
<evidence type="ECO:0000256" key="2">
    <source>
        <dbReference type="ARBA" id="ARBA00023125"/>
    </source>
</evidence>
<feature type="domain" description="IclR-ED" evidence="5">
    <location>
        <begin position="69"/>
        <end position="252"/>
    </location>
</feature>
<dbReference type="AlphaFoldDB" id="A0A1H0VLJ0"/>
<keyword evidence="7" id="KW-1185">Reference proteome</keyword>
<evidence type="ECO:0000259" key="5">
    <source>
        <dbReference type="PROSITE" id="PS51078"/>
    </source>
</evidence>
<dbReference type="PROSITE" id="PS51077">
    <property type="entry name" value="HTH_ICLR"/>
    <property type="match status" value="1"/>
</dbReference>
<dbReference type="GO" id="GO:0003677">
    <property type="term" value="F:DNA binding"/>
    <property type="evidence" value="ECO:0007669"/>
    <property type="project" value="UniProtKB-KW"/>
</dbReference>
<protein>
    <submittedName>
        <fullName evidence="6">Transcriptional regulator, IclR family</fullName>
    </submittedName>
</protein>